<dbReference type="AlphaFoldDB" id="A0A2A6CHI4"/>
<accession>A0A8R1Z3W7</accession>
<dbReference type="Proteomes" id="UP000005239">
    <property type="component" value="Unassembled WGS sequence"/>
</dbReference>
<dbReference type="PANTHER" id="PTHR46219:SF5">
    <property type="entry name" value="SHKT DOMAIN-CONTAINING PROTEIN"/>
    <property type="match status" value="1"/>
</dbReference>
<keyword evidence="1" id="KW-0732">Signal</keyword>
<organism evidence="4 5">
    <name type="scientific">Pristionchus pacificus</name>
    <name type="common">Parasitic nematode worm</name>
    <dbReference type="NCBI Taxonomy" id="54126"/>
    <lineage>
        <taxon>Eukaryota</taxon>
        <taxon>Metazoa</taxon>
        <taxon>Ecdysozoa</taxon>
        <taxon>Nematoda</taxon>
        <taxon>Chromadorea</taxon>
        <taxon>Rhabditida</taxon>
        <taxon>Rhabditina</taxon>
        <taxon>Diplogasteromorpha</taxon>
        <taxon>Diplogasteroidea</taxon>
        <taxon>Neodiplogasteridae</taxon>
        <taxon>Pristionchus</taxon>
    </lineage>
</organism>
<dbReference type="PANTHER" id="PTHR46219">
    <property type="entry name" value="PROTEIN CBG11138"/>
    <property type="match status" value="1"/>
</dbReference>
<comment type="caution">
    <text evidence="3">Lacks conserved residue(s) required for the propagation of feature annotation.</text>
</comment>
<dbReference type="Gene3D" id="1.10.10.1870">
    <property type="entry name" value="ShTK domain-like"/>
    <property type="match status" value="1"/>
</dbReference>
<dbReference type="PROSITE" id="PS51670">
    <property type="entry name" value="SHKT"/>
    <property type="match status" value="1"/>
</dbReference>
<proteinExistence type="predicted"/>
<accession>A0A2A6CHI4</accession>
<evidence type="ECO:0000313" key="4">
    <source>
        <dbReference type="EnsemblMetazoa" id="PPA40302.1"/>
    </source>
</evidence>
<dbReference type="FunFam" id="1.10.10.1940:FF:000002">
    <property type="entry name" value="PHAryngeal gland Toxin-related"/>
    <property type="match status" value="1"/>
</dbReference>
<dbReference type="Gene3D" id="1.10.10.1940">
    <property type="match status" value="1"/>
</dbReference>
<dbReference type="InterPro" id="IPR003582">
    <property type="entry name" value="ShKT_dom"/>
</dbReference>
<protein>
    <submittedName>
        <fullName evidence="4">ShK domain-containing protein</fullName>
    </submittedName>
</protein>
<evidence type="ECO:0000256" key="3">
    <source>
        <dbReference type="PROSITE-ProRule" id="PRU01005"/>
    </source>
</evidence>
<keyword evidence="5" id="KW-1185">Reference proteome</keyword>
<name>A0A2A6CHI4_PRIPA</name>
<evidence type="ECO:0000313" key="5">
    <source>
        <dbReference type="Proteomes" id="UP000005239"/>
    </source>
</evidence>
<keyword evidence="2" id="KW-1015">Disulfide bond</keyword>
<dbReference type="SMART" id="SM00254">
    <property type="entry name" value="ShKT"/>
    <property type="match status" value="2"/>
</dbReference>
<reference evidence="5" key="1">
    <citation type="journal article" date="2008" name="Nat. Genet.">
        <title>The Pristionchus pacificus genome provides a unique perspective on nematode lifestyle and parasitism.</title>
        <authorList>
            <person name="Dieterich C."/>
            <person name="Clifton S.W."/>
            <person name="Schuster L.N."/>
            <person name="Chinwalla A."/>
            <person name="Delehaunty K."/>
            <person name="Dinkelacker I."/>
            <person name="Fulton L."/>
            <person name="Fulton R."/>
            <person name="Godfrey J."/>
            <person name="Minx P."/>
            <person name="Mitreva M."/>
            <person name="Roeseler W."/>
            <person name="Tian H."/>
            <person name="Witte H."/>
            <person name="Yang S.P."/>
            <person name="Wilson R.K."/>
            <person name="Sommer R.J."/>
        </authorList>
    </citation>
    <scope>NUCLEOTIDE SEQUENCE [LARGE SCALE GENOMIC DNA]</scope>
    <source>
        <strain evidence="5">PS312</strain>
    </source>
</reference>
<evidence type="ECO:0000256" key="1">
    <source>
        <dbReference type="ARBA" id="ARBA00022729"/>
    </source>
</evidence>
<reference evidence="4" key="2">
    <citation type="submission" date="2022-06" db="UniProtKB">
        <authorList>
            <consortium name="EnsemblMetazoa"/>
        </authorList>
    </citation>
    <scope>IDENTIFICATION</scope>
    <source>
        <strain evidence="4">PS312</strain>
    </source>
</reference>
<gene>
    <name evidence="4" type="primary">WBGene00278671</name>
</gene>
<dbReference type="EnsemblMetazoa" id="PPA40302.1">
    <property type="protein sequence ID" value="PPA40302.1"/>
    <property type="gene ID" value="WBGene00278671"/>
</dbReference>
<sequence length="291" mass="31879">MYWMYVYSVACTDPLFHVKWRRYWSGTKHRNKAYVLPIKVSRRANVVSFFILFISLLLPYSTMIYSLLVIILLSTLSNTQSPPDCGGNAALGCMANTNCAAFGAAVICGNIDTTTGFGCCQVTTTTTTTTVATTTVNATCVDLLNPLTGVSDCPFKSYLCTNTNYTAVMTQQCPRTCGFCGTTTNTTTTCVDLTNAATGISECSSLRAYCNNTIYQPLMRIQCHGLVPNTSSNLIIMIYISSYIKLGKKKLDGHRTKLTIQDLHALTHCFMSNGEDIGQEQSTGTKRMFSL</sequence>
<evidence type="ECO:0000256" key="2">
    <source>
        <dbReference type="ARBA" id="ARBA00023157"/>
    </source>
</evidence>
<dbReference type="Pfam" id="PF01549">
    <property type="entry name" value="ShK"/>
    <property type="match status" value="2"/>
</dbReference>